<dbReference type="GO" id="GO:0006352">
    <property type="term" value="P:DNA-templated transcription initiation"/>
    <property type="evidence" value="ECO:0007669"/>
    <property type="project" value="InterPro"/>
</dbReference>
<dbReference type="OrthoDB" id="1163416at2"/>
<dbReference type="Pfam" id="PF04542">
    <property type="entry name" value="Sigma70_r2"/>
    <property type="match status" value="1"/>
</dbReference>
<dbReference type="SUPFAM" id="SSF88946">
    <property type="entry name" value="Sigma2 domain of RNA polymerase sigma factors"/>
    <property type="match status" value="1"/>
</dbReference>
<dbReference type="EMBL" id="QWDE01000004">
    <property type="protein sequence ID" value="RFZ81837.1"/>
    <property type="molecule type" value="Genomic_DNA"/>
</dbReference>
<proteinExistence type="predicted"/>
<sequence length="180" mass="20397">MENNDNNRLQTAELREAFFLNLYKKGFPNVARQVARMGGSLEEAQDIFQDALVIYYEKLTSAKHEVIVNEKTYLAGIAKKLWLQHYKVSSKNEPLHDIDQKDVTDEQAATGKLLHYLATAGKKCMDLLKAYYYDGLQAGDVAALFGYSGTHSVTVAKYKCLEKVRETVKQKSLSYADFVE</sequence>
<dbReference type="AlphaFoldDB" id="A0A3E2NLF4"/>
<dbReference type="Gene3D" id="1.10.1740.10">
    <property type="match status" value="1"/>
</dbReference>
<name>A0A3E2NLF4_9SPHI</name>
<protein>
    <submittedName>
        <fullName evidence="2">Sigma-70 family RNA polymerase sigma factor</fullName>
    </submittedName>
</protein>
<gene>
    <name evidence="2" type="ORF">DYU05_18630</name>
</gene>
<dbReference type="Proteomes" id="UP000260823">
    <property type="component" value="Unassembled WGS sequence"/>
</dbReference>
<dbReference type="InterPro" id="IPR013325">
    <property type="entry name" value="RNA_pol_sigma_r2"/>
</dbReference>
<evidence type="ECO:0000259" key="1">
    <source>
        <dbReference type="Pfam" id="PF04542"/>
    </source>
</evidence>
<feature type="domain" description="RNA polymerase sigma-70 region 2" evidence="1">
    <location>
        <begin position="23"/>
        <end position="87"/>
    </location>
</feature>
<accession>A0A3E2NLF4</accession>
<dbReference type="RefSeq" id="WP_117384656.1">
    <property type="nucleotide sequence ID" value="NZ_QWDE01000004.1"/>
</dbReference>
<evidence type="ECO:0000313" key="3">
    <source>
        <dbReference type="Proteomes" id="UP000260823"/>
    </source>
</evidence>
<dbReference type="InterPro" id="IPR007627">
    <property type="entry name" value="RNA_pol_sigma70_r2"/>
</dbReference>
<reference evidence="2 3" key="1">
    <citation type="submission" date="2018-08" db="EMBL/GenBank/DDBJ databases">
        <title>Mucilaginibacter terrae sp. nov., isolated from manganese diggings.</title>
        <authorList>
            <person name="Huang Y."/>
            <person name="Zhou Z."/>
        </authorList>
    </citation>
    <scope>NUCLEOTIDE SEQUENCE [LARGE SCALE GENOMIC DNA]</scope>
    <source>
        <strain evidence="2 3">ZH6</strain>
    </source>
</reference>
<keyword evidence="3" id="KW-1185">Reference proteome</keyword>
<organism evidence="2 3">
    <name type="scientific">Mucilaginibacter terrenus</name>
    <dbReference type="NCBI Taxonomy" id="2482727"/>
    <lineage>
        <taxon>Bacteria</taxon>
        <taxon>Pseudomonadati</taxon>
        <taxon>Bacteroidota</taxon>
        <taxon>Sphingobacteriia</taxon>
        <taxon>Sphingobacteriales</taxon>
        <taxon>Sphingobacteriaceae</taxon>
        <taxon>Mucilaginibacter</taxon>
    </lineage>
</organism>
<comment type="caution">
    <text evidence="2">The sequence shown here is derived from an EMBL/GenBank/DDBJ whole genome shotgun (WGS) entry which is preliminary data.</text>
</comment>
<evidence type="ECO:0000313" key="2">
    <source>
        <dbReference type="EMBL" id="RFZ81837.1"/>
    </source>
</evidence>
<dbReference type="GO" id="GO:0003700">
    <property type="term" value="F:DNA-binding transcription factor activity"/>
    <property type="evidence" value="ECO:0007669"/>
    <property type="project" value="InterPro"/>
</dbReference>